<comment type="caution">
    <text evidence="1">The sequence shown here is derived from an EMBL/GenBank/DDBJ whole genome shotgun (WGS) entry which is preliminary data.</text>
</comment>
<reference evidence="1" key="1">
    <citation type="journal article" date="2023" name="Plant J.">
        <title>Genome sequences and population genomics provide insights into the demographic history, inbreeding, and mutation load of two 'living fossil' tree species of Dipteronia.</title>
        <authorList>
            <person name="Feng Y."/>
            <person name="Comes H.P."/>
            <person name="Chen J."/>
            <person name="Zhu S."/>
            <person name="Lu R."/>
            <person name="Zhang X."/>
            <person name="Li P."/>
            <person name="Qiu J."/>
            <person name="Olsen K.M."/>
            <person name="Qiu Y."/>
        </authorList>
    </citation>
    <scope>NUCLEOTIDE SEQUENCE</scope>
    <source>
        <strain evidence="1">NBL</strain>
    </source>
</reference>
<proteinExistence type="predicted"/>
<name>A0AAD9ZQC2_9ROSI</name>
<protein>
    <submittedName>
        <fullName evidence="1">Uncharacterized protein</fullName>
    </submittedName>
</protein>
<gene>
    <name evidence="1" type="ORF">Dsin_028306</name>
</gene>
<dbReference type="Gene3D" id="3.30.465.10">
    <property type="match status" value="1"/>
</dbReference>
<evidence type="ECO:0000313" key="1">
    <source>
        <dbReference type="EMBL" id="KAK3188745.1"/>
    </source>
</evidence>
<dbReference type="PANTHER" id="PTHR32448">
    <property type="entry name" value="OS08G0158400 PROTEIN"/>
    <property type="match status" value="1"/>
</dbReference>
<evidence type="ECO:0000313" key="2">
    <source>
        <dbReference type="Proteomes" id="UP001281410"/>
    </source>
</evidence>
<dbReference type="InterPro" id="IPR016169">
    <property type="entry name" value="FAD-bd_PCMH_sub2"/>
</dbReference>
<accession>A0AAD9ZQC2</accession>
<dbReference type="Proteomes" id="UP001281410">
    <property type="component" value="Unassembled WGS sequence"/>
</dbReference>
<organism evidence="1 2">
    <name type="scientific">Dipteronia sinensis</name>
    <dbReference type="NCBI Taxonomy" id="43782"/>
    <lineage>
        <taxon>Eukaryota</taxon>
        <taxon>Viridiplantae</taxon>
        <taxon>Streptophyta</taxon>
        <taxon>Embryophyta</taxon>
        <taxon>Tracheophyta</taxon>
        <taxon>Spermatophyta</taxon>
        <taxon>Magnoliopsida</taxon>
        <taxon>eudicotyledons</taxon>
        <taxon>Gunneridae</taxon>
        <taxon>Pentapetalae</taxon>
        <taxon>rosids</taxon>
        <taxon>malvids</taxon>
        <taxon>Sapindales</taxon>
        <taxon>Sapindaceae</taxon>
        <taxon>Hippocastanoideae</taxon>
        <taxon>Acereae</taxon>
        <taxon>Dipteronia</taxon>
    </lineage>
</organism>
<sequence length="145" mass="16965">MCFISVAFKTTHLYRFHSKESLHPRTISKQNHISSKNPSQGLWKRLLVEDSPLMIWNPNGGQMSRVPKSEIPFPHRNGTLFKIKYLTLWQDGDKNATKHMDWIRKLYNYVAPYVSMFPRAAYVNYRDLDLGMNKKDNTSFVQASV</sequence>
<dbReference type="EMBL" id="JANJYJ010000009">
    <property type="protein sequence ID" value="KAK3188745.1"/>
    <property type="molecule type" value="Genomic_DNA"/>
</dbReference>
<keyword evidence="2" id="KW-1185">Reference proteome</keyword>
<dbReference type="Gene3D" id="3.40.462.20">
    <property type="match status" value="1"/>
</dbReference>
<dbReference type="AlphaFoldDB" id="A0AAD9ZQC2"/>